<reference evidence="3" key="2">
    <citation type="submission" date="2025-09" db="UniProtKB">
        <authorList>
            <consortium name="Ensembl"/>
        </authorList>
    </citation>
    <scope>IDENTIFICATION</scope>
</reference>
<protein>
    <recommendedName>
        <fullName evidence="2">TLDc domain-containing protein</fullName>
    </recommendedName>
</protein>
<gene>
    <name evidence="3" type="primary">LOC123024595</name>
</gene>
<dbReference type="Ensembl" id="ENSVKKT00000009959.1">
    <property type="protein sequence ID" value="ENSVKKP00000009717.1"/>
    <property type="gene ID" value="ENSVKKG00000006856.1"/>
</dbReference>
<evidence type="ECO:0000313" key="3">
    <source>
        <dbReference type="Ensembl" id="ENSVKKP00000009717.1"/>
    </source>
</evidence>
<proteinExistence type="inferred from homology"/>
<sequence>MVDVKSRLTQEEKKVLLQLLECDNLSLLFKATVHGFTASAFHNICNQQGPTVAVAYNSSGYIFGGFSAESYTSRGTYVYDDKSFLFRLKGSEKEPSPLKFPFKSANQAVYDNSASGPNFGAGALVLMHQNTATVFANANIANYAFHAEDLFGNGGALLECEVYRVEGVGALLQNPYRMIEWTAGGKEKLMNEIRNFKPSWNSVPKFRILFLGPVGAGKSSFFNSVNSVYQGYVTSNAIAGSDSTSVTMQYRNYEVQSEDGKPVPIIFCDSMGLEEKEGTGLNIGDVPNILKGHIPDRYQFNPCAVIQPNAPGYVRNPSLKDQIHCVVLIIDGSTVEILSDKMEQKLRQIRKETKILDIPVLAVLTKVDAICSFLEEDVSDVYRSKAVVKQMQLFQEKLGIPLNQIVPVKNYSHELDLKNDIDILILTAVRHMLRLAKGYFSNLPTVKENS</sequence>
<dbReference type="CDD" id="cd00882">
    <property type="entry name" value="Ras_like_GTPase"/>
    <property type="match status" value="1"/>
</dbReference>
<name>A0A8D2J7L4_VARKO</name>
<dbReference type="PANTHER" id="PTHR14241">
    <property type="entry name" value="INTERFERON-INDUCED PROTEIN 44"/>
    <property type="match status" value="1"/>
</dbReference>
<evidence type="ECO:0000259" key="2">
    <source>
        <dbReference type="PROSITE" id="PS51886"/>
    </source>
</evidence>
<accession>A0A8D2J7L4</accession>
<evidence type="ECO:0000256" key="1">
    <source>
        <dbReference type="ARBA" id="ARBA00009243"/>
    </source>
</evidence>
<dbReference type="OMA" id="DTDCDIL"/>
<dbReference type="RefSeq" id="XP_044288461.1">
    <property type="nucleotide sequence ID" value="XM_044432526.1"/>
</dbReference>
<keyword evidence="4" id="KW-1185">Reference proteome</keyword>
<dbReference type="RefSeq" id="XP_044288458.1">
    <property type="nucleotide sequence ID" value="XM_044432523.1"/>
</dbReference>
<dbReference type="KEGG" id="vko:123024595"/>
<dbReference type="RefSeq" id="XP_044288460.1">
    <property type="nucleotide sequence ID" value="XM_044432525.1"/>
</dbReference>
<dbReference type="RefSeq" id="XP_044288459.1">
    <property type="nucleotide sequence ID" value="XM_044432524.1"/>
</dbReference>
<dbReference type="PANTHER" id="PTHR14241:SF32">
    <property type="entry name" value="VWFA DOMAIN-CONTAINING PROTEIN-RELATED"/>
    <property type="match status" value="1"/>
</dbReference>
<dbReference type="PROSITE" id="PS51886">
    <property type="entry name" value="TLDC"/>
    <property type="match status" value="1"/>
</dbReference>
<dbReference type="InterPro" id="IPR006571">
    <property type="entry name" value="TLDc_dom"/>
</dbReference>
<comment type="similarity">
    <text evidence="1">Belongs to the IFI44 family.</text>
</comment>
<feature type="domain" description="TLDc" evidence="2">
    <location>
        <begin position="2"/>
        <end position="166"/>
    </location>
</feature>
<dbReference type="GO" id="GO:0006955">
    <property type="term" value="P:immune response"/>
    <property type="evidence" value="ECO:0007669"/>
    <property type="project" value="TreeGrafter"/>
</dbReference>
<evidence type="ECO:0000313" key="4">
    <source>
        <dbReference type="Proteomes" id="UP000694545"/>
    </source>
</evidence>
<organism evidence="3 4">
    <name type="scientific">Varanus komodoensis</name>
    <name type="common">Komodo dragon</name>
    <dbReference type="NCBI Taxonomy" id="61221"/>
    <lineage>
        <taxon>Eukaryota</taxon>
        <taxon>Metazoa</taxon>
        <taxon>Chordata</taxon>
        <taxon>Craniata</taxon>
        <taxon>Vertebrata</taxon>
        <taxon>Euteleostomi</taxon>
        <taxon>Lepidosauria</taxon>
        <taxon>Squamata</taxon>
        <taxon>Bifurcata</taxon>
        <taxon>Unidentata</taxon>
        <taxon>Episquamata</taxon>
        <taxon>Toxicofera</taxon>
        <taxon>Anguimorpha</taxon>
        <taxon>Paleoanguimorpha</taxon>
        <taxon>Varanoidea</taxon>
        <taxon>Varanidae</taxon>
        <taxon>Varanus</taxon>
    </lineage>
</organism>
<dbReference type="Gene3D" id="3.40.50.300">
    <property type="entry name" value="P-loop containing nucleotide triphosphate hydrolases"/>
    <property type="match status" value="1"/>
</dbReference>
<dbReference type="OrthoDB" id="25620at2759"/>
<dbReference type="SMART" id="SM00584">
    <property type="entry name" value="TLDc"/>
    <property type="match status" value="1"/>
</dbReference>
<reference evidence="3" key="1">
    <citation type="submission" date="2025-08" db="UniProtKB">
        <authorList>
            <consortium name="Ensembl"/>
        </authorList>
    </citation>
    <scope>IDENTIFICATION</scope>
</reference>
<dbReference type="Pfam" id="PF07534">
    <property type="entry name" value="TLD"/>
    <property type="match status" value="1"/>
</dbReference>
<dbReference type="Proteomes" id="UP000694545">
    <property type="component" value="Unplaced"/>
</dbReference>
<dbReference type="AlphaFoldDB" id="A0A8D2J7L4"/>
<dbReference type="SUPFAM" id="SSF52540">
    <property type="entry name" value="P-loop containing nucleoside triphosphate hydrolases"/>
    <property type="match status" value="1"/>
</dbReference>
<dbReference type="InterPro" id="IPR027417">
    <property type="entry name" value="P-loop_NTPase"/>
</dbReference>
<dbReference type="GeneID" id="123024595"/>